<name>A0A1I8ALP7_9BILA</name>
<dbReference type="WBParaSite" id="L893_g701.t1">
    <property type="protein sequence ID" value="L893_g701.t1"/>
    <property type="gene ID" value="L893_g701"/>
</dbReference>
<proteinExistence type="predicted"/>
<reference evidence="2" key="1">
    <citation type="submission" date="2016-11" db="UniProtKB">
        <authorList>
            <consortium name="WormBaseParasite"/>
        </authorList>
    </citation>
    <scope>IDENTIFICATION</scope>
</reference>
<dbReference type="Proteomes" id="UP000095287">
    <property type="component" value="Unplaced"/>
</dbReference>
<protein>
    <submittedName>
        <fullName evidence="2">WWE domain-containing protein</fullName>
    </submittedName>
</protein>
<sequence length="264" mass="29548">MQRKEEVCVKGSKACNRRTFCRGQLQSSSRDCSMLHIRAQISNLILSTVISKSKRPPSAEPLLIFRPQLSTSTPLSTQKVQAMWLTKLTVPDEIKEAIAFTVKDGWLYYFDSEGELRMYNLTTGEEEQLQIEGCEGSPREIFCVNGRINVQFRHYGHNNFVELEFDATEPGVASVESGVEVHLSSSSAVQVGDRVFCLENYRLYEGIGKCSGVSPSNLARSTLQSFHLERPDVLRDQGGRSVLLEFLSSGRREPSADKETTEAT</sequence>
<organism evidence="1 2">
    <name type="scientific">Steinernema glaseri</name>
    <dbReference type="NCBI Taxonomy" id="37863"/>
    <lineage>
        <taxon>Eukaryota</taxon>
        <taxon>Metazoa</taxon>
        <taxon>Ecdysozoa</taxon>
        <taxon>Nematoda</taxon>
        <taxon>Chromadorea</taxon>
        <taxon>Rhabditida</taxon>
        <taxon>Tylenchina</taxon>
        <taxon>Panagrolaimomorpha</taxon>
        <taxon>Strongyloidoidea</taxon>
        <taxon>Steinernematidae</taxon>
        <taxon>Steinernema</taxon>
    </lineage>
</organism>
<accession>A0A1I8ALP7</accession>
<evidence type="ECO:0000313" key="2">
    <source>
        <dbReference type="WBParaSite" id="L893_g701.t1"/>
    </source>
</evidence>
<dbReference type="AlphaFoldDB" id="A0A1I8ALP7"/>
<keyword evidence="1" id="KW-1185">Reference proteome</keyword>
<evidence type="ECO:0000313" key="1">
    <source>
        <dbReference type="Proteomes" id="UP000095287"/>
    </source>
</evidence>